<sequence>MVGFSAVRAKWDSAHSHCDDSLTLPLLRPSEASASEDVEQKSCSAVPSSRRLNSGLGVFNKPLTTIRNKAFSRASRSGSSGSLRSGGFCVRDMQSEEAGTLVQANVHGRECGEKMARSLTMSFLPVPVKPSVRQFPKHSNRTRPNQLSTVAETSIPGSRQTSFRRVTQLPRATTQPNLGSAVVESRSQREPSLRSSSLWTLTEDTKPLLTSPSYKTPMLGSPTHCEERFMLKSTATTDQKTDEAKDVSPTNQQIVWSVLDSPPLISCLNHGKENIRGPDSQDLMCLTPPKHSPHVIQHHQLLQPIHPSSQQSNNALTGFSSSSMQVSSRVAKNTLLSASPSCPVLSNLQTPQRLKPLQLSPTSAESIHRVYTAQSNAYWSGRFVSLNDKLLNDSFDVETRPTHEDDAASSASSAISAPKMVQETVHQTSELKRVEKIFQQLEELCFSDEARRSLLIFRNMYALRSKMPGLRCEIPPKSPTEAETKEEMPNSSLGNGTIGGGLRKMSLMAIWRGRKISGKSNQASRD</sequence>
<gene>
    <name evidence="2" type="ORF">PV09_01292</name>
</gene>
<dbReference type="Proteomes" id="UP000053259">
    <property type="component" value="Unassembled WGS sequence"/>
</dbReference>
<keyword evidence="3" id="KW-1185">Reference proteome</keyword>
<evidence type="ECO:0000256" key="1">
    <source>
        <dbReference type="SAM" id="MobiDB-lite"/>
    </source>
</evidence>
<evidence type="ECO:0000313" key="2">
    <source>
        <dbReference type="EMBL" id="KIW08376.1"/>
    </source>
</evidence>
<evidence type="ECO:0000313" key="3">
    <source>
        <dbReference type="Proteomes" id="UP000053259"/>
    </source>
</evidence>
<name>A0A0D1XZY3_9PEZI</name>
<dbReference type="OrthoDB" id="3557758at2759"/>
<proteinExistence type="predicted"/>
<dbReference type="GeneID" id="27309265"/>
<dbReference type="AlphaFoldDB" id="A0A0D1XZY3"/>
<reference evidence="2 3" key="1">
    <citation type="submission" date="2015-01" db="EMBL/GenBank/DDBJ databases">
        <title>The Genome Sequence of Ochroconis gallopava CBS43764.</title>
        <authorList>
            <consortium name="The Broad Institute Genomics Platform"/>
            <person name="Cuomo C."/>
            <person name="de Hoog S."/>
            <person name="Gorbushina A."/>
            <person name="Stielow B."/>
            <person name="Teixiera M."/>
            <person name="Abouelleil A."/>
            <person name="Chapman S.B."/>
            <person name="Priest M."/>
            <person name="Young S.K."/>
            <person name="Wortman J."/>
            <person name="Nusbaum C."/>
            <person name="Birren B."/>
        </authorList>
    </citation>
    <scope>NUCLEOTIDE SEQUENCE [LARGE SCALE GENOMIC DNA]</scope>
    <source>
        <strain evidence="2 3">CBS 43764</strain>
    </source>
</reference>
<organism evidence="2 3">
    <name type="scientific">Verruconis gallopava</name>
    <dbReference type="NCBI Taxonomy" id="253628"/>
    <lineage>
        <taxon>Eukaryota</taxon>
        <taxon>Fungi</taxon>
        <taxon>Dikarya</taxon>
        <taxon>Ascomycota</taxon>
        <taxon>Pezizomycotina</taxon>
        <taxon>Dothideomycetes</taxon>
        <taxon>Pleosporomycetidae</taxon>
        <taxon>Venturiales</taxon>
        <taxon>Sympoventuriaceae</taxon>
        <taxon>Verruconis</taxon>
    </lineage>
</organism>
<protein>
    <submittedName>
        <fullName evidence="2">Uncharacterized protein</fullName>
    </submittedName>
</protein>
<feature type="region of interest" description="Disordered" evidence="1">
    <location>
        <begin position="472"/>
        <end position="500"/>
    </location>
</feature>
<dbReference type="VEuPathDB" id="FungiDB:PV09_01292"/>
<dbReference type="InParanoid" id="A0A0D1XZY3"/>
<dbReference type="RefSeq" id="XP_016218245.1">
    <property type="nucleotide sequence ID" value="XM_016354150.1"/>
</dbReference>
<accession>A0A0D1XZY3</accession>
<dbReference type="EMBL" id="KN847531">
    <property type="protein sequence ID" value="KIW08376.1"/>
    <property type="molecule type" value="Genomic_DNA"/>
</dbReference>
<dbReference type="HOGENOM" id="CLU_517967_0_0_1"/>